<feature type="transmembrane region" description="Helical" evidence="7">
    <location>
        <begin position="305"/>
        <end position="330"/>
    </location>
</feature>
<proteinExistence type="inferred from homology"/>
<feature type="transmembrane region" description="Helical" evidence="7">
    <location>
        <begin position="450"/>
        <end position="467"/>
    </location>
</feature>
<keyword evidence="3 7" id="KW-0812">Transmembrane</keyword>
<sequence length="605" mass="66242">VLSLMGMVSADRIFESSSLDSCQSNSSFTASLFTIVFAPDNRTLALNVIGDSSVTGNVTFKVHASVYGYTFLTETLDPCTLGLASMCPMSSIQTDFDTIYTNVSASVIGRIPNIAYQIPDLDAVVTVYMYSVDDPTVSLACLEARISNGKTVDQVGVRWATAVISIVGLIVSGIISSLGFTNTAAHMMIYTLSLFSYFQAVAIIGLCAVPLPPIVQSWTQDMSWSVGVINVGFLQRFARWYQIATGGTPSTILTTLSTKSVQVAKRSMETALSRRATTETTASGDYIVTGIARLAYIEGMEATNLFFTAAIFYFIFVVFGVILVLLYKALCELLIRSKKIGSESHLFHFIHNGWRITLKGTIFRLILIGYPPMMILSLWEFTQDDSPAEIFLAVVFFFGMSTALAYASFKVFKIAKRSEQMYKTAAYSLYADATILNKWGFLYTQYKASAYLYIIPMFVYALLKAAFVGLGQKSRETQAIALVMIEAFALIGASVVRPWMDKTTNAINISICVINFLNAIMLLIFTNVFDGPGLLIGVLGVVFFIANVVFALALLVIVLFVIALSFIRKDPDTQYLPVADNRASFIKSQTTLNQELDALGATARG</sequence>
<dbReference type="SMART" id="SM01320">
    <property type="entry name" value="TRP_N"/>
    <property type="match status" value="1"/>
</dbReference>
<dbReference type="EMBL" id="KQ947411">
    <property type="protein sequence ID" value="KUJ19064.1"/>
    <property type="molecule type" value="Genomic_DNA"/>
</dbReference>
<dbReference type="GeneID" id="28817996"/>
<accession>A0A194XG10</accession>
<dbReference type="Proteomes" id="UP000070700">
    <property type="component" value="Unassembled WGS sequence"/>
</dbReference>
<feature type="transmembrane region" description="Helical" evidence="7">
    <location>
        <begin position="391"/>
        <end position="412"/>
    </location>
</feature>
<comment type="subcellular location">
    <subcellularLocation>
        <location evidence="1">Membrane</location>
        <topology evidence="1">Multi-pass membrane protein</topology>
    </subcellularLocation>
</comment>
<dbReference type="InterPro" id="IPR040241">
    <property type="entry name" value="TRP_Flc/Pkd2-like"/>
</dbReference>
<dbReference type="GO" id="GO:0009272">
    <property type="term" value="P:fungal-type cell wall biogenesis"/>
    <property type="evidence" value="ECO:0007669"/>
    <property type="project" value="TreeGrafter"/>
</dbReference>
<dbReference type="Pfam" id="PF14558">
    <property type="entry name" value="TRP_N"/>
    <property type="match status" value="1"/>
</dbReference>
<gene>
    <name evidence="9" type="ORF">LY89DRAFT_548405</name>
</gene>
<keyword evidence="6 7" id="KW-0472">Membrane</keyword>
<dbReference type="GO" id="GO:0016020">
    <property type="term" value="C:membrane"/>
    <property type="evidence" value="ECO:0007669"/>
    <property type="project" value="UniProtKB-SubCell"/>
</dbReference>
<dbReference type="InParanoid" id="A0A194XG10"/>
<feature type="transmembrane region" description="Helical" evidence="7">
    <location>
        <begin position="192"/>
        <end position="215"/>
    </location>
</feature>
<dbReference type="PANTHER" id="PTHR31145">
    <property type="entry name" value="INTEGRAL MEMBRANE PROTEIN (AFU_ORTHOLOGUE AFUA_7G01610)"/>
    <property type="match status" value="1"/>
</dbReference>
<dbReference type="KEGG" id="psco:LY89DRAFT_548405"/>
<dbReference type="STRING" id="149040.A0A194XG10"/>
<dbReference type="FunCoup" id="A0A194XG10">
    <property type="interactions" value="75"/>
</dbReference>
<evidence type="ECO:0000256" key="7">
    <source>
        <dbReference type="SAM" id="Phobius"/>
    </source>
</evidence>
<dbReference type="GO" id="GO:0055085">
    <property type="term" value="P:transmembrane transport"/>
    <property type="evidence" value="ECO:0007669"/>
    <property type="project" value="TreeGrafter"/>
</dbReference>
<evidence type="ECO:0000256" key="1">
    <source>
        <dbReference type="ARBA" id="ARBA00004141"/>
    </source>
</evidence>
<dbReference type="InterPro" id="IPR032800">
    <property type="entry name" value="TRP_N"/>
</dbReference>
<evidence type="ECO:0000259" key="8">
    <source>
        <dbReference type="SMART" id="SM01320"/>
    </source>
</evidence>
<organism evidence="9 10">
    <name type="scientific">Mollisia scopiformis</name>
    <name type="common">Conifer needle endophyte fungus</name>
    <name type="synonym">Phialocephala scopiformis</name>
    <dbReference type="NCBI Taxonomy" id="149040"/>
    <lineage>
        <taxon>Eukaryota</taxon>
        <taxon>Fungi</taxon>
        <taxon>Dikarya</taxon>
        <taxon>Ascomycota</taxon>
        <taxon>Pezizomycotina</taxon>
        <taxon>Leotiomycetes</taxon>
        <taxon>Helotiales</taxon>
        <taxon>Mollisiaceae</taxon>
        <taxon>Mollisia</taxon>
    </lineage>
</organism>
<feature type="transmembrane region" description="Helical" evidence="7">
    <location>
        <begin position="534"/>
        <end position="567"/>
    </location>
</feature>
<feature type="domain" description="ML-like" evidence="8">
    <location>
        <begin position="12"/>
        <end position="153"/>
    </location>
</feature>
<protein>
    <submittedName>
        <fullName evidence="9">TRP-domain-containing protein</fullName>
    </submittedName>
</protein>
<dbReference type="OrthoDB" id="5212126at2759"/>
<dbReference type="PANTHER" id="PTHR31145:SF2">
    <property type="entry name" value="FLAVIN CARRIER PROTEIN 2"/>
    <property type="match status" value="1"/>
</dbReference>
<dbReference type="AlphaFoldDB" id="A0A194XG10"/>
<evidence type="ECO:0000256" key="4">
    <source>
        <dbReference type="ARBA" id="ARBA00022729"/>
    </source>
</evidence>
<keyword evidence="5 7" id="KW-1133">Transmembrane helix</keyword>
<feature type="transmembrane region" description="Helical" evidence="7">
    <location>
        <begin position="159"/>
        <end position="180"/>
    </location>
</feature>
<comment type="similarity">
    <text evidence="2">Belongs to the transient receptor potential (TRP) ion channel family.</text>
</comment>
<keyword evidence="4" id="KW-0732">Signal</keyword>
<feature type="transmembrane region" description="Helical" evidence="7">
    <location>
        <begin position="361"/>
        <end position="379"/>
    </location>
</feature>
<evidence type="ECO:0000256" key="3">
    <source>
        <dbReference type="ARBA" id="ARBA00022692"/>
    </source>
</evidence>
<dbReference type="Pfam" id="PF06011">
    <property type="entry name" value="TRP"/>
    <property type="match status" value="1"/>
</dbReference>
<evidence type="ECO:0000256" key="2">
    <source>
        <dbReference type="ARBA" id="ARBA00010642"/>
    </source>
</evidence>
<evidence type="ECO:0000313" key="9">
    <source>
        <dbReference type="EMBL" id="KUJ19064.1"/>
    </source>
</evidence>
<dbReference type="InterPro" id="IPR010308">
    <property type="entry name" value="TRP_C"/>
</dbReference>
<feature type="transmembrane region" description="Helical" evidence="7">
    <location>
        <begin position="479"/>
        <end position="500"/>
    </location>
</feature>
<evidence type="ECO:0000256" key="5">
    <source>
        <dbReference type="ARBA" id="ARBA00022989"/>
    </source>
</evidence>
<reference evidence="9 10" key="1">
    <citation type="submission" date="2015-10" db="EMBL/GenBank/DDBJ databases">
        <title>Full genome of DAOMC 229536 Phialocephala scopiformis, a fungal endophyte of spruce producing the potent anti-insectan compound rugulosin.</title>
        <authorList>
            <consortium name="DOE Joint Genome Institute"/>
            <person name="Walker A.K."/>
            <person name="Frasz S.L."/>
            <person name="Seifert K.A."/>
            <person name="Miller J.D."/>
            <person name="Mondo S.J."/>
            <person name="Labutti K."/>
            <person name="Lipzen A."/>
            <person name="Dockter R."/>
            <person name="Kennedy M."/>
            <person name="Grigoriev I.V."/>
            <person name="Spatafora J.W."/>
        </authorList>
    </citation>
    <scope>NUCLEOTIDE SEQUENCE [LARGE SCALE GENOMIC DNA]</scope>
    <source>
        <strain evidence="9 10">CBS 120377</strain>
    </source>
</reference>
<feature type="non-terminal residue" evidence="9">
    <location>
        <position position="1"/>
    </location>
</feature>
<dbReference type="RefSeq" id="XP_018073419.1">
    <property type="nucleotide sequence ID" value="XM_018208270.1"/>
</dbReference>
<feature type="non-terminal residue" evidence="9">
    <location>
        <position position="605"/>
    </location>
</feature>
<evidence type="ECO:0000313" key="10">
    <source>
        <dbReference type="Proteomes" id="UP000070700"/>
    </source>
</evidence>
<name>A0A194XG10_MOLSC</name>
<evidence type="ECO:0000256" key="6">
    <source>
        <dbReference type="ARBA" id="ARBA00023136"/>
    </source>
</evidence>
<feature type="transmembrane region" description="Helical" evidence="7">
    <location>
        <begin position="506"/>
        <end position="525"/>
    </location>
</feature>
<keyword evidence="10" id="KW-1185">Reference proteome</keyword>